<dbReference type="RefSeq" id="WP_016874291.1">
    <property type="nucleotide sequence ID" value="NZ_AJLN01000116.1"/>
</dbReference>
<dbReference type="AlphaFoldDB" id="A0A3S0Y2H3"/>
<dbReference type="Pfam" id="PF13489">
    <property type="entry name" value="Methyltransf_23"/>
    <property type="match status" value="1"/>
</dbReference>
<keyword evidence="2" id="KW-1185">Reference proteome</keyword>
<evidence type="ECO:0000313" key="2">
    <source>
        <dbReference type="Proteomes" id="UP000268857"/>
    </source>
</evidence>
<dbReference type="OrthoDB" id="9787662at2"/>
<dbReference type="PANTHER" id="PTHR43861:SF6">
    <property type="entry name" value="METHYLTRANSFERASE TYPE 11"/>
    <property type="match status" value="1"/>
</dbReference>
<comment type="caution">
    <text evidence="1">The sequence shown here is derived from an EMBL/GenBank/DDBJ whole genome shotgun (WGS) entry which is preliminary data.</text>
</comment>
<name>A0A3S0Y2H3_CHLFR</name>
<gene>
    <name evidence="1" type="ORF">PCC6912_02360</name>
</gene>
<proteinExistence type="predicted"/>
<dbReference type="PANTHER" id="PTHR43861">
    <property type="entry name" value="TRANS-ACONITATE 2-METHYLTRANSFERASE-RELATED"/>
    <property type="match status" value="1"/>
</dbReference>
<organism evidence="1 2">
    <name type="scientific">Chlorogloeopsis fritschii PCC 6912</name>
    <dbReference type="NCBI Taxonomy" id="211165"/>
    <lineage>
        <taxon>Bacteria</taxon>
        <taxon>Bacillati</taxon>
        <taxon>Cyanobacteriota</taxon>
        <taxon>Cyanophyceae</taxon>
        <taxon>Nostocales</taxon>
        <taxon>Chlorogloeopsidaceae</taxon>
        <taxon>Chlorogloeopsis</taxon>
    </lineage>
</organism>
<evidence type="ECO:0008006" key="3">
    <source>
        <dbReference type="Google" id="ProtNLM"/>
    </source>
</evidence>
<dbReference type="EMBL" id="RSCJ01000001">
    <property type="protein sequence ID" value="RUR86793.1"/>
    <property type="molecule type" value="Genomic_DNA"/>
</dbReference>
<sequence length="239" mass="27096">MVQNTDSISTTLTTTTATVPPIAVGSFRKLLPKLPKPAKTLSLLDVGCGQGNYLPFFAPDSVGLELSDTELHKCREKNLTVYKWSFTDTFPSELAGRQFDAAMLSHFLEHVFSPHLVLLEIRKYLKSEGLLIIHCPIVNPLTGISDRLARRYGWQKGFHGALFGDHINFFTATTLRYTCEMAGFKTLYLGSPYLPNFLAKLLLPFWPSAWLICQKIDNYQYNHESCKSLDEQGNIFWRI</sequence>
<dbReference type="STRING" id="211165.GCA_000317285_05145"/>
<protein>
    <recommendedName>
        <fullName evidence="3">Methyltransferase type 11 domain-containing protein</fullName>
    </recommendedName>
</protein>
<dbReference type="InterPro" id="IPR029063">
    <property type="entry name" value="SAM-dependent_MTases_sf"/>
</dbReference>
<dbReference type="Proteomes" id="UP000268857">
    <property type="component" value="Unassembled WGS sequence"/>
</dbReference>
<reference evidence="1 2" key="1">
    <citation type="journal article" date="2019" name="Genome Biol. Evol.">
        <title>Day and night: Metabolic profiles and evolutionary relationships of six axenic non-marine cyanobacteria.</title>
        <authorList>
            <person name="Will S.E."/>
            <person name="Henke P."/>
            <person name="Boedeker C."/>
            <person name="Huang S."/>
            <person name="Brinkmann H."/>
            <person name="Rohde M."/>
            <person name="Jarek M."/>
            <person name="Friedl T."/>
            <person name="Seufert S."/>
            <person name="Schumacher M."/>
            <person name="Overmann J."/>
            <person name="Neumann-Schaal M."/>
            <person name="Petersen J."/>
        </authorList>
    </citation>
    <scope>NUCLEOTIDE SEQUENCE [LARGE SCALE GENOMIC DNA]</scope>
    <source>
        <strain evidence="1 2">PCC 6912</strain>
    </source>
</reference>
<dbReference type="Gene3D" id="3.40.50.150">
    <property type="entry name" value="Vaccinia Virus protein VP39"/>
    <property type="match status" value="1"/>
</dbReference>
<accession>A0A3S0Y2H3</accession>
<dbReference type="CDD" id="cd02440">
    <property type="entry name" value="AdoMet_MTases"/>
    <property type="match status" value="1"/>
</dbReference>
<evidence type="ECO:0000313" key="1">
    <source>
        <dbReference type="EMBL" id="RUR86793.1"/>
    </source>
</evidence>
<dbReference type="SUPFAM" id="SSF53335">
    <property type="entry name" value="S-adenosyl-L-methionine-dependent methyltransferases"/>
    <property type="match status" value="1"/>
</dbReference>